<feature type="transmembrane region" description="Helical" evidence="9">
    <location>
        <begin position="166"/>
        <end position="186"/>
    </location>
</feature>
<feature type="transmembrane region" description="Helical" evidence="9">
    <location>
        <begin position="414"/>
        <end position="432"/>
    </location>
</feature>
<feature type="transmembrane region" description="Helical" evidence="9">
    <location>
        <begin position="20"/>
        <end position="39"/>
    </location>
</feature>
<dbReference type="Proteomes" id="UP000239663">
    <property type="component" value="Unassembled WGS sequence"/>
</dbReference>
<reference evidence="10 11" key="1">
    <citation type="submission" date="2017-12" db="EMBL/GenBank/DDBJ databases">
        <title>Taxonomic description and draft genome of Pradoshia cofamensis Gen. nov., sp. nov., a thermotolerant bacillale isolated from anterior gut of earthworm Eisenia fetida.</title>
        <authorList>
            <person name="Saha T."/>
            <person name="Chakraborty R."/>
        </authorList>
    </citation>
    <scope>NUCLEOTIDE SEQUENCE [LARGE SCALE GENOMIC DNA]</scope>
    <source>
        <strain evidence="10 11">EAG3</strain>
    </source>
</reference>
<proteinExistence type="inferred from homology"/>
<comment type="caution">
    <text evidence="10">The sequence shown here is derived from an EMBL/GenBank/DDBJ whole genome shotgun (WGS) entry which is preliminary data.</text>
</comment>
<keyword evidence="4 8" id="KW-1003">Cell membrane</keyword>
<dbReference type="AlphaFoldDB" id="A0A2S7N181"/>
<feature type="transmembrane region" description="Helical" evidence="9">
    <location>
        <begin position="342"/>
        <end position="361"/>
    </location>
</feature>
<evidence type="ECO:0000256" key="6">
    <source>
        <dbReference type="ARBA" id="ARBA00022989"/>
    </source>
</evidence>
<keyword evidence="7 8" id="KW-0472">Membrane</keyword>
<feature type="transmembrane region" description="Helical" evidence="9">
    <location>
        <begin position="281"/>
        <end position="303"/>
    </location>
</feature>
<feature type="transmembrane region" description="Helical" evidence="9">
    <location>
        <begin position="193"/>
        <end position="212"/>
    </location>
</feature>
<keyword evidence="3 8" id="KW-0813">Transport</keyword>
<keyword evidence="11" id="KW-1185">Reference proteome</keyword>
<evidence type="ECO:0000256" key="4">
    <source>
        <dbReference type="ARBA" id="ARBA00022475"/>
    </source>
</evidence>
<feature type="transmembrane region" description="Helical" evidence="9">
    <location>
        <begin position="373"/>
        <end position="402"/>
    </location>
</feature>
<comment type="similarity">
    <text evidence="2 8">Belongs to the nucleobase:cation symporter-2 (NCS2) (TC 2.A.40) family. Azg-like subfamily.</text>
</comment>
<dbReference type="EMBL" id="PKOZ01000003">
    <property type="protein sequence ID" value="PQD95757.1"/>
    <property type="molecule type" value="Genomic_DNA"/>
</dbReference>
<keyword evidence="6 8" id="KW-1133">Transmembrane helix</keyword>
<organism evidence="10 11">
    <name type="scientific">Pradoshia eiseniae</name>
    <dbReference type="NCBI Taxonomy" id="2064768"/>
    <lineage>
        <taxon>Bacteria</taxon>
        <taxon>Bacillati</taxon>
        <taxon>Bacillota</taxon>
        <taxon>Bacilli</taxon>
        <taxon>Bacillales</taxon>
        <taxon>Bacillaceae</taxon>
        <taxon>Pradoshia</taxon>
    </lineage>
</organism>
<feature type="transmembrane region" description="Helical" evidence="9">
    <location>
        <begin position="51"/>
        <end position="74"/>
    </location>
</feature>
<evidence type="ECO:0000256" key="3">
    <source>
        <dbReference type="ARBA" id="ARBA00022448"/>
    </source>
</evidence>
<feature type="transmembrane region" description="Helical" evidence="9">
    <location>
        <begin position="315"/>
        <end position="335"/>
    </location>
</feature>
<dbReference type="PANTHER" id="PTHR43337:SF1">
    <property type="entry name" value="XANTHINE_URACIL PERMEASE C887.17-RELATED"/>
    <property type="match status" value="1"/>
</dbReference>
<evidence type="ECO:0000256" key="5">
    <source>
        <dbReference type="ARBA" id="ARBA00022692"/>
    </source>
</evidence>
<dbReference type="RefSeq" id="WP_104848901.1">
    <property type="nucleotide sequence ID" value="NZ_PKOZ01000003.1"/>
</dbReference>
<dbReference type="InterPro" id="IPR045018">
    <property type="entry name" value="Azg-like"/>
</dbReference>
<evidence type="ECO:0000313" key="11">
    <source>
        <dbReference type="Proteomes" id="UP000239663"/>
    </source>
</evidence>
<evidence type="ECO:0000256" key="2">
    <source>
        <dbReference type="ARBA" id="ARBA00005697"/>
    </source>
</evidence>
<evidence type="ECO:0000256" key="9">
    <source>
        <dbReference type="SAM" id="Phobius"/>
    </source>
</evidence>
<feature type="transmembrane region" description="Helical" evidence="9">
    <location>
        <begin position="232"/>
        <end position="260"/>
    </location>
</feature>
<dbReference type="OrthoDB" id="9808458at2"/>
<evidence type="ECO:0000313" key="10">
    <source>
        <dbReference type="EMBL" id="PQD95757.1"/>
    </source>
</evidence>
<dbReference type="InterPro" id="IPR026033">
    <property type="entry name" value="Azg-like_bact_archaea"/>
</dbReference>
<gene>
    <name evidence="10" type="ORF">CYL18_07650</name>
</gene>
<name>A0A2S7N181_9BACI</name>
<evidence type="ECO:0000256" key="1">
    <source>
        <dbReference type="ARBA" id="ARBA00004651"/>
    </source>
</evidence>
<dbReference type="GO" id="GO:0005345">
    <property type="term" value="F:purine nucleobase transmembrane transporter activity"/>
    <property type="evidence" value="ECO:0007669"/>
    <property type="project" value="TreeGrafter"/>
</dbReference>
<dbReference type="Pfam" id="PF00860">
    <property type="entry name" value="Xan_ur_permease"/>
    <property type="match status" value="1"/>
</dbReference>
<accession>A0A2S7N181</accession>
<feature type="transmembrane region" description="Helical" evidence="9">
    <location>
        <begin position="94"/>
        <end position="113"/>
    </location>
</feature>
<dbReference type="InterPro" id="IPR006043">
    <property type="entry name" value="NCS2"/>
</dbReference>
<keyword evidence="5 8" id="KW-0812">Transmembrane</keyword>
<evidence type="ECO:0000256" key="8">
    <source>
        <dbReference type="PIRNR" id="PIRNR005353"/>
    </source>
</evidence>
<dbReference type="PIRSF" id="PIRSF005353">
    <property type="entry name" value="PbuG"/>
    <property type="match status" value="1"/>
</dbReference>
<protein>
    <submittedName>
        <fullName evidence="10">Guanine permease</fullName>
    </submittedName>
</protein>
<dbReference type="GO" id="GO:0005886">
    <property type="term" value="C:plasma membrane"/>
    <property type="evidence" value="ECO:0007669"/>
    <property type="project" value="UniProtKB-SubCell"/>
</dbReference>
<evidence type="ECO:0000256" key="7">
    <source>
        <dbReference type="ARBA" id="ARBA00023136"/>
    </source>
</evidence>
<sequence length="433" mass="45886">MLEKFFSISKHQSSVKTEVLAGITTFFTMVYIVIVNPAILSSSGIPFDQVFMATIISAVAGTLIMGLFAKYPIAIAPGMGLNAYFATVVGAHGLSYQVVLGTVFIAGLLFILLSFTKLREMIISSIPPAIKHGISAGIGLFIAFLGLKQAQILVANESNLVGLGDLTAPLPLLTIVGLIITLILLVRNVPGAFFIGMIITAVIGYFTGMLELTGSDLIPSLPPMPVFFDMDIAGVFTNGLFAVVFSFLLVTIFDTTGTMVAVSEQAGLMKDGKLPRAKQAFLGDSIATTLGAMFGTSPSTAYVESSTGVAAGGRTGLTAVTVAGLFVLAMFFFPFISAISSLAAITSPVLIIVGCFMMGHLAQINWGEFDEAFTAFIIILTMPMTSSISTGIAFGFILYPLLKLFKGKGKEVPVLIYVFAVLFLIQLIWFPSH</sequence>
<dbReference type="PANTHER" id="PTHR43337">
    <property type="entry name" value="XANTHINE/URACIL PERMEASE C887.17-RELATED"/>
    <property type="match status" value="1"/>
</dbReference>
<comment type="subcellular location">
    <subcellularLocation>
        <location evidence="1 8">Cell membrane</location>
        <topology evidence="1 8">Multi-pass membrane protein</topology>
    </subcellularLocation>
</comment>